<evidence type="ECO:0000259" key="11">
    <source>
        <dbReference type="PROSITE" id="PS51873"/>
    </source>
</evidence>
<dbReference type="GO" id="GO:0061630">
    <property type="term" value="F:ubiquitin protein ligase activity"/>
    <property type="evidence" value="ECO:0007669"/>
    <property type="project" value="TreeGrafter"/>
</dbReference>
<dbReference type="AlphaFoldDB" id="A0A3Q0FSD0"/>
<dbReference type="InterPro" id="IPR002867">
    <property type="entry name" value="IBR_dom"/>
</dbReference>
<dbReference type="Gene3D" id="1.20.58.2190">
    <property type="match status" value="1"/>
</dbReference>
<dbReference type="CTD" id="55072"/>
<evidence type="ECO:0000256" key="1">
    <source>
        <dbReference type="ARBA" id="ARBA00008278"/>
    </source>
</evidence>
<evidence type="ECO:0000256" key="7">
    <source>
        <dbReference type="ARBA" id="ARBA00022833"/>
    </source>
</evidence>
<dbReference type="PANTHER" id="PTHR16004">
    <property type="entry name" value="RING FINGER PROTEIN 31-RELATED"/>
    <property type="match status" value="1"/>
</dbReference>
<dbReference type="PROSITE" id="PS50199">
    <property type="entry name" value="ZF_RANBP2_2"/>
    <property type="match status" value="1"/>
</dbReference>
<dbReference type="GO" id="GO:0070530">
    <property type="term" value="F:K63-linked polyubiquitin modification-dependent protein binding"/>
    <property type="evidence" value="ECO:0007669"/>
    <property type="project" value="TreeGrafter"/>
</dbReference>
<dbReference type="SUPFAM" id="SSF57850">
    <property type="entry name" value="RING/U-box"/>
    <property type="match status" value="2"/>
</dbReference>
<evidence type="ECO:0000256" key="2">
    <source>
        <dbReference type="ARBA" id="ARBA00022679"/>
    </source>
</evidence>
<dbReference type="InterPro" id="IPR018997">
    <property type="entry name" value="PUB_domain"/>
</dbReference>
<organism evidence="12 13">
    <name type="scientific">Alligator sinensis</name>
    <name type="common">Chinese alligator</name>
    <dbReference type="NCBI Taxonomy" id="38654"/>
    <lineage>
        <taxon>Eukaryota</taxon>
        <taxon>Metazoa</taxon>
        <taxon>Chordata</taxon>
        <taxon>Craniata</taxon>
        <taxon>Vertebrata</taxon>
        <taxon>Euteleostomi</taxon>
        <taxon>Archelosauria</taxon>
        <taxon>Archosauria</taxon>
        <taxon>Crocodylia</taxon>
        <taxon>Alligatoridae</taxon>
        <taxon>Alligatorinae</taxon>
        <taxon>Alligator</taxon>
    </lineage>
</organism>
<dbReference type="GO" id="GO:0071797">
    <property type="term" value="C:LUBAC complex"/>
    <property type="evidence" value="ECO:0007669"/>
    <property type="project" value="InterPro"/>
</dbReference>
<feature type="compositionally biased region" description="Basic and acidic residues" evidence="9">
    <location>
        <begin position="376"/>
        <end position="389"/>
    </location>
</feature>
<proteinExistence type="inferred from homology"/>
<dbReference type="GeneID" id="102385975"/>
<protein>
    <submittedName>
        <fullName evidence="13">E3 ubiquitin-protein ligase RNF31</fullName>
    </submittedName>
</protein>
<dbReference type="InterPro" id="IPR041031">
    <property type="entry name" value="RNF31_C"/>
</dbReference>
<dbReference type="InterPro" id="IPR047540">
    <property type="entry name" value="BRcat_RBR_RNF31-like"/>
</dbReference>
<dbReference type="CDD" id="cd20337">
    <property type="entry name" value="BRcat_RBR_HOIP"/>
    <property type="match status" value="1"/>
</dbReference>
<evidence type="ECO:0000313" key="12">
    <source>
        <dbReference type="Proteomes" id="UP000189705"/>
    </source>
</evidence>
<dbReference type="InterPro" id="IPR026254">
    <property type="entry name" value="RNF31-like"/>
</dbReference>
<dbReference type="CDD" id="cd16631">
    <property type="entry name" value="mRING-HC-C4C4_RBR_HOIP"/>
    <property type="match status" value="1"/>
</dbReference>
<evidence type="ECO:0000256" key="3">
    <source>
        <dbReference type="ARBA" id="ARBA00022723"/>
    </source>
</evidence>
<feature type="domain" description="RING-type" evidence="11">
    <location>
        <begin position="611"/>
        <end position="879"/>
    </location>
</feature>
<dbReference type="PANTHER" id="PTHR16004:SF5">
    <property type="entry name" value="E3 UBIQUITIN-PROTEIN LIGASE RNF31"/>
    <property type="match status" value="1"/>
</dbReference>
<keyword evidence="4" id="KW-0677">Repeat</keyword>
<evidence type="ECO:0000313" key="13">
    <source>
        <dbReference type="RefSeq" id="XP_025048598.1"/>
    </source>
</evidence>
<dbReference type="Gene3D" id="1.10.8.10">
    <property type="entry name" value="DNA helicase RuvA subunit, C-terminal domain"/>
    <property type="match status" value="1"/>
</dbReference>
<evidence type="ECO:0000256" key="8">
    <source>
        <dbReference type="PROSITE-ProRule" id="PRU00322"/>
    </source>
</evidence>
<dbReference type="SMART" id="SM00547">
    <property type="entry name" value="ZnF_RBZ"/>
    <property type="match status" value="3"/>
</dbReference>
<dbReference type="GO" id="GO:0097039">
    <property type="term" value="P:protein linear polyubiquitination"/>
    <property type="evidence" value="ECO:0007669"/>
    <property type="project" value="TreeGrafter"/>
</dbReference>
<comment type="similarity">
    <text evidence="1">Belongs to the RBR family.</text>
</comment>
<dbReference type="Pfam" id="PF18091">
    <property type="entry name" value="E3_UbLigase_RBR"/>
    <property type="match status" value="1"/>
</dbReference>
<dbReference type="Pfam" id="PF22191">
    <property type="entry name" value="IBR_1"/>
    <property type="match status" value="1"/>
</dbReference>
<dbReference type="InterPro" id="IPR032065">
    <property type="entry name" value="RNF31-UBA"/>
</dbReference>
<accession>A0A3Q0FSD0</accession>
<evidence type="ECO:0000256" key="6">
    <source>
        <dbReference type="ARBA" id="ARBA00022786"/>
    </source>
</evidence>
<reference evidence="13" key="1">
    <citation type="submission" date="2025-08" db="UniProtKB">
        <authorList>
            <consortium name="RefSeq"/>
        </authorList>
    </citation>
    <scope>IDENTIFICATION</scope>
</reference>
<dbReference type="GO" id="GO:0036435">
    <property type="term" value="F:K48-linked polyubiquitin modification-dependent protein binding"/>
    <property type="evidence" value="ECO:0007669"/>
    <property type="project" value="TreeGrafter"/>
</dbReference>
<dbReference type="SUPFAM" id="SSF90209">
    <property type="entry name" value="Ran binding protein zinc finger-like"/>
    <property type="match status" value="2"/>
</dbReference>
<dbReference type="InterPro" id="IPR001876">
    <property type="entry name" value="Znf_RanBP2"/>
</dbReference>
<dbReference type="RefSeq" id="XP_025048598.1">
    <property type="nucleotide sequence ID" value="XM_025192813.1"/>
</dbReference>
<feature type="region of interest" description="Disordered" evidence="9">
    <location>
        <begin position="354"/>
        <end position="389"/>
    </location>
</feature>
<dbReference type="Gene3D" id="6.10.140.1100">
    <property type="match status" value="1"/>
</dbReference>
<dbReference type="Gene3D" id="3.30.40.10">
    <property type="entry name" value="Zinc/RING finger domain, C3HC4 (zinc finger)"/>
    <property type="match status" value="1"/>
</dbReference>
<dbReference type="InterPro" id="IPR057426">
    <property type="entry name" value="RNF31_UBA_3"/>
</dbReference>
<dbReference type="GO" id="GO:1990450">
    <property type="term" value="F:linear polyubiquitin binding"/>
    <property type="evidence" value="ECO:0007669"/>
    <property type="project" value="TreeGrafter"/>
</dbReference>
<dbReference type="SUPFAM" id="SSF143503">
    <property type="entry name" value="PUG domain-like"/>
    <property type="match status" value="1"/>
</dbReference>
<dbReference type="STRING" id="38654.A0A3Q0FSD0"/>
<dbReference type="InParanoid" id="A0A3Q0FSD0"/>
<evidence type="ECO:0000259" key="10">
    <source>
        <dbReference type="PROSITE" id="PS50199"/>
    </source>
</evidence>
<gene>
    <name evidence="13" type="primary">RNF31</name>
</gene>
<dbReference type="PROSITE" id="PS51873">
    <property type="entry name" value="TRIAD"/>
    <property type="match status" value="1"/>
</dbReference>
<dbReference type="Pfam" id="PF16678">
    <property type="entry name" value="UBA_HOIP"/>
    <property type="match status" value="1"/>
</dbReference>
<name>A0A3Q0FSD0_ALLSI</name>
<sequence>MGGLAVFKAGLDTGMGELGSCLGPGQKGGPKMPALSTALNILEKYGRNLLAGQRPRFWRNVKFNNPVFRSAVDAIQGGRAVLRLYGYTEEREDGLSFPDEELEPQAARVAAVTAEVLLLRTEVNLLLANSHPCPKIFQDVLDGAKEGVLTPEVVPNPEQGPAASLPLPGAGGPCARCGASAPDGSPGLCSECHRHGSPQKDSPAPGAGLGVSLTLLPCLPSLSLELPPGRRGPVPAPRPPWRCTACGTPNEGLAVLCGGCDRPRACPPTPGPPTPTAVPSPAPSAWACRSCTLLNPPGTVLCAVCERPRLAGRPPLEAPATPQAPGWQCEHCTFWNQAPGRVCEVCHRTSQLGDATPCPPPGDKGPRRLAKPPHLSPEEAERRRQDKLREDGMKLVAMIREAEMAGVSPEEVEAARRYSGAECPLPWLRSELPAVLGAVMEAASGQASCEPGGGLGAITLGEARDAWVCSHGDVDEAVSRCLGARRTKVRALRGLGFGVGEPVLEALYHNEGDLWGALRDLQRPVLEPFCQRLWASNEPPIDFHASDHQAVVRRVLASQGLPSWGRAELVASLAQELGVGPGPGRGRGLVLGDIVEAVRASPDRAFIKRLLSWECAVCGWALPRHQMQSLTSCECTICPECFVQHFTIAVKEKHITDLVCPACDAPDLRHEPDRLAYFSTLDIQLRECLDPETYELFTKKLTEQELMRDPKFQWCTHCSFGFIYESEQWDAQCPQCRQSFCVHCKRPWEPQHQGLSCQEFLEWKRSNDPQYQAQGLAAYLQEHGISECPEDPYSMNPTIQQGAQENGVAFNTDPPAGTRPAPGGGCRVMEQKETIAGLQDEACGKETPPGHAGLCQAHYKEYLVSLINTHTLDPATLYSLQELEVACRRHLSGGAPARLPAEPEATYHARLLQKLTTESKLSPTIPRRRL</sequence>
<keyword evidence="12" id="KW-1185">Reference proteome</keyword>
<evidence type="ECO:0000256" key="9">
    <source>
        <dbReference type="SAM" id="MobiDB-lite"/>
    </source>
</evidence>
<keyword evidence="2" id="KW-0808">Transferase</keyword>
<keyword evidence="3" id="KW-0479">Metal-binding</keyword>
<dbReference type="Gene3D" id="4.10.1060.10">
    <property type="entry name" value="Zinc finger, RanBP2-type"/>
    <property type="match status" value="1"/>
</dbReference>
<dbReference type="Pfam" id="PF25163">
    <property type="entry name" value="UBA_RNF31"/>
    <property type="match status" value="1"/>
</dbReference>
<dbReference type="InterPro" id="IPR047541">
    <property type="entry name" value="RNF31_RBR_mRING-HC-like"/>
</dbReference>
<dbReference type="Pfam" id="PF09409">
    <property type="entry name" value="PUB"/>
    <property type="match status" value="1"/>
</dbReference>
<dbReference type="SMART" id="SM00647">
    <property type="entry name" value="IBR"/>
    <property type="match status" value="1"/>
</dbReference>
<evidence type="ECO:0000256" key="4">
    <source>
        <dbReference type="ARBA" id="ARBA00022737"/>
    </source>
</evidence>
<dbReference type="KEGG" id="asn:102385975"/>
<evidence type="ECO:0000256" key="5">
    <source>
        <dbReference type="ARBA" id="ARBA00022771"/>
    </source>
</evidence>
<dbReference type="InterPro" id="IPR044066">
    <property type="entry name" value="TRIAD_supradom"/>
</dbReference>
<dbReference type="InterPro" id="IPR013083">
    <property type="entry name" value="Znf_RING/FYVE/PHD"/>
</dbReference>
<feature type="domain" description="RanBP2-type" evidence="10">
    <location>
        <begin position="282"/>
        <end position="311"/>
    </location>
</feature>
<dbReference type="Proteomes" id="UP000189705">
    <property type="component" value="Unplaced"/>
</dbReference>
<dbReference type="PROSITE" id="PS01358">
    <property type="entry name" value="ZF_RANBP2_1"/>
    <property type="match status" value="3"/>
</dbReference>
<keyword evidence="6" id="KW-0833">Ubl conjugation pathway</keyword>
<dbReference type="InterPro" id="IPR036339">
    <property type="entry name" value="PUB-like_dom_sf"/>
</dbReference>
<dbReference type="GO" id="GO:0008270">
    <property type="term" value="F:zinc ion binding"/>
    <property type="evidence" value="ECO:0007669"/>
    <property type="project" value="UniProtKB-KW"/>
</dbReference>
<keyword evidence="7" id="KW-0862">Zinc</keyword>
<keyword evidence="5 8" id="KW-0863">Zinc-finger</keyword>
<dbReference type="InterPro" id="IPR036443">
    <property type="entry name" value="Znf_RanBP2_sf"/>
</dbReference>